<feature type="transmembrane region" description="Helical" evidence="6">
    <location>
        <begin position="6"/>
        <end position="22"/>
    </location>
</feature>
<evidence type="ECO:0000256" key="5">
    <source>
        <dbReference type="RuleBase" id="RU000320"/>
    </source>
</evidence>
<dbReference type="PANTHER" id="PTHR42829">
    <property type="entry name" value="NADH-UBIQUINONE OXIDOREDUCTASE CHAIN 5"/>
    <property type="match status" value="1"/>
</dbReference>
<keyword evidence="10" id="KW-1185">Reference proteome</keyword>
<feature type="transmembrane region" description="Helical" evidence="6">
    <location>
        <begin position="464"/>
        <end position="492"/>
    </location>
</feature>
<dbReference type="PRINTS" id="PR01434">
    <property type="entry name" value="NADHDHGNASE5"/>
</dbReference>
<reference evidence="9" key="1">
    <citation type="submission" date="2023-01" db="EMBL/GenBank/DDBJ databases">
        <title>Sulfurovum sp. XTW-4 genome assembly.</title>
        <authorList>
            <person name="Wang J."/>
        </authorList>
    </citation>
    <scope>NUCLEOTIDE SEQUENCE</scope>
    <source>
        <strain evidence="9">XTW-4</strain>
    </source>
</reference>
<feature type="transmembrane region" description="Helical" evidence="6">
    <location>
        <begin position="299"/>
        <end position="319"/>
    </location>
</feature>
<evidence type="ECO:0000256" key="3">
    <source>
        <dbReference type="ARBA" id="ARBA00022989"/>
    </source>
</evidence>
<feature type="transmembrane region" description="Helical" evidence="6">
    <location>
        <begin position="63"/>
        <end position="85"/>
    </location>
</feature>
<proteinExistence type="predicted"/>
<sequence>MEKIILLIPAIPIVIAFILIFVSKKEHIPKVSIMLSSMIALLGLYGTYHVITTDEPIHGLGGLFVFNELSAILVPYVAILGLVIRKYATKYMWDEPGYKRFFILLNFIFSAIYMLVMSNNLVILAIAWQLMSISLYLLVSFNVASKSAVKNGSWTMLIHKGADLLFILAVILTYQTFGSVDLGQLSQTWLEMSKNPIDNPTIFVIGLLFLVAAMMKSAIVPFHIWLPYTSEAPTPVSALMHAGVVNVGGILLNKLAFLLLLTPAVLNIAFVIGLFTAIFASVLMLVVPDIKRSLGYSTAGQMGYMIMEVGLGAFSLAIYHLMVHGIFKATLFLESGGLIRYARHDPNIPQRLSYKLFWEEKTEHKSNKTFNLIALFTILPLLIFIGVKMVLSEEFFEFNAAIVILAFGWLTGTQLFLSFFKVSRSDSIKVILALVSSFIIILFTYEFVGLALEHFIYGEHALLFYGAATLNVTIIMSMVALAAIMIIGWLFMYKQHFVDIQKSKMPKRTQWLFYKLLAKEAYVPDFFIKYIKIFKKG</sequence>
<evidence type="ECO:0000259" key="8">
    <source>
        <dbReference type="Pfam" id="PF00662"/>
    </source>
</evidence>
<evidence type="ECO:0000313" key="10">
    <source>
        <dbReference type="Proteomes" id="UP001169066"/>
    </source>
</evidence>
<protein>
    <submittedName>
        <fullName evidence="9">Proton-conducting transporter membrane subunit</fullName>
    </submittedName>
</protein>
<evidence type="ECO:0000256" key="4">
    <source>
        <dbReference type="ARBA" id="ARBA00023136"/>
    </source>
</evidence>
<feature type="transmembrane region" description="Helical" evidence="6">
    <location>
        <begin position="97"/>
        <end position="116"/>
    </location>
</feature>
<dbReference type="Pfam" id="PF00361">
    <property type="entry name" value="Proton_antipo_M"/>
    <property type="match status" value="1"/>
</dbReference>
<name>A0ABT7QUK5_9BACT</name>
<accession>A0ABT7QUK5</accession>
<gene>
    <name evidence="9" type="ORF">PF327_11115</name>
</gene>
<feature type="transmembrane region" description="Helical" evidence="6">
    <location>
        <begin position="31"/>
        <end position="51"/>
    </location>
</feature>
<feature type="transmembrane region" description="Helical" evidence="6">
    <location>
        <begin position="398"/>
        <end position="419"/>
    </location>
</feature>
<dbReference type="InterPro" id="IPR001516">
    <property type="entry name" value="Proton_antipo_N"/>
</dbReference>
<feature type="transmembrane region" description="Helical" evidence="6">
    <location>
        <begin position="431"/>
        <end position="452"/>
    </location>
</feature>
<feature type="transmembrane region" description="Helical" evidence="6">
    <location>
        <begin position="238"/>
        <end position="260"/>
    </location>
</feature>
<evidence type="ECO:0000313" key="9">
    <source>
        <dbReference type="EMBL" id="MDM5264744.1"/>
    </source>
</evidence>
<keyword evidence="2 5" id="KW-0812">Transmembrane</keyword>
<dbReference type="EMBL" id="JAQIBC010000014">
    <property type="protein sequence ID" value="MDM5264744.1"/>
    <property type="molecule type" value="Genomic_DNA"/>
</dbReference>
<feature type="domain" description="NADH-Ubiquinone oxidoreductase (complex I) chain 5 N-terminal" evidence="8">
    <location>
        <begin position="64"/>
        <end position="102"/>
    </location>
</feature>
<dbReference type="InterPro" id="IPR001750">
    <property type="entry name" value="ND/Mrp_TM"/>
</dbReference>
<dbReference type="PANTHER" id="PTHR42829:SF1">
    <property type="entry name" value="INORGANIC CARBON TRANSPORTER SUBUNIT DABB-RELATED"/>
    <property type="match status" value="1"/>
</dbReference>
<organism evidence="9 10">
    <name type="scientific">Sulfurovum xiamenensis</name>
    <dbReference type="NCBI Taxonomy" id="3019066"/>
    <lineage>
        <taxon>Bacteria</taxon>
        <taxon>Pseudomonadati</taxon>
        <taxon>Campylobacterota</taxon>
        <taxon>Epsilonproteobacteria</taxon>
        <taxon>Campylobacterales</taxon>
        <taxon>Sulfurovaceae</taxon>
        <taxon>Sulfurovum</taxon>
    </lineage>
</organism>
<evidence type="ECO:0000256" key="6">
    <source>
        <dbReference type="SAM" id="Phobius"/>
    </source>
</evidence>
<dbReference type="Pfam" id="PF00662">
    <property type="entry name" value="Proton_antipo_N"/>
    <property type="match status" value="1"/>
</dbReference>
<dbReference type="InterPro" id="IPR003945">
    <property type="entry name" value="NU5C-like"/>
</dbReference>
<feature type="transmembrane region" description="Helical" evidence="6">
    <location>
        <begin position="122"/>
        <end position="143"/>
    </location>
</feature>
<keyword evidence="4 6" id="KW-0472">Membrane</keyword>
<dbReference type="Proteomes" id="UP001169066">
    <property type="component" value="Unassembled WGS sequence"/>
</dbReference>
<evidence type="ECO:0000259" key="7">
    <source>
        <dbReference type="Pfam" id="PF00361"/>
    </source>
</evidence>
<feature type="transmembrane region" description="Helical" evidence="6">
    <location>
        <begin position="266"/>
        <end position="287"/>
    </location>
</feature>
<evidence type="ECO:0000256" key="2">
    <source>
        <dbReference type="ARBA" id="ARBA00022692"/>
    </source>
</evidence>
<feature type="transmembrane region" description="Helical" evidence="6">
    <location>
        <begin position="202"/>
        <end position="226"/>
    </location>
</feature>
<comment type="subcellular location">
    <subcellularLocation>
        <location evidence="1">Endomembrane system</location>
        <topology evidence="1">Multi-pass membrane protein</topology>
    </subcellularLocation>
    <subcellularLocation>
        <location evidence="5">Membrane</location>
        <topology evidence="5">Multi-pass membrane protein</topology>
    </subcellularLocation>
</comment>
<feature type="domain" description="NADH:quinone oxidoreductase/Mrp antiporter transmembrane" evidence="7">
    <location>
        <begin position="118"/>
        <end position="392"/>
    </location>
</feature>
<feature type="transmembrane region" description="Helical" evidence="6">
    <location>
        <begin position="370"/>
        <end position="392"/>
    </location>
</feature>
<comment type="caution">
    <text evidence="9">The sequence shown here is derived from an EMBL/GenBank/DDBJ whole genome shotgun (WGS) entry which is preliminary data.</text>
</comment>
<keyword evidence="3 6" id="KW-1133">Transmembrane helix</keyword>
<evidence type="ECO:0000256" key="1">
    <source>
        <dbReference type="ARBA" id="ARBA00004127"/>
    </source>
</evidence>